<organism evidence="1 2">
    <name type="scientific">Vigna unguiculata</name>
    <name type="common">Cowpea</name>
    <dbReference type="NCBI Taxonomy" id="3917"/>
    <lineage>
        <taxon>Eukaryota</taxon>
        <taxon>Viridiplantae</taxon>
        <taxon>Streptophyta</taxon>
        <taxon>Embryophyta</taxon>
        <taxon>Tracheophyta</taxon>
        <taxon>Spermatophyta</taxon>
        <taxon>Magnoliopsida</taxon>
        <taxon>eudicotyledons</taxon>
        <taxon>Gunneridae</taxon>
        <taxon>Pentapetalae</taxon>
        <taxon>rosids</taxon>
        <taxon>fabids</taxon>
        <taxon>Fabales</taxon>
        <taxon>Fabaceae</taxon>
        <taxon>Papilionoideae</taxon>
        <taxon>50 kb inversion clade</taxon>
        <taxon>NPAAA clade</taxon>
        <taxon>indigoferoid/millettioid clade</taxon>
        <taxon>Phaseoleae</taxon>
        <taxon>Vigna</taxon>
    </lineage>
</organism>
<dbReference type="EMBL" id="CP039352">
    <property type="protein sequence ID" value="QCE03967.1"/>
    <property type="molecule type" value="Genomic_DNA"/>
</dbReference>
<protein>
    <submittedName>
        <fullName evidence="1">Uncharacterized protein</fullName>
    </submittedName>
</protein>
<dbReference type="Proteomes" id="UP000501690">
    <property type="component" value="Linkage Group LG8"/>
</dbReference>
<accession>A0A4D6MVP7</accession>
<evidence type="ECO:0000313" key="2">
    <source>
        <dbReference type="Proteomes" id="UP000501690"/>
    </source>
</evidence>
<gene>
    <name evidence="1" type="ORF">DEO72_LG8g1999</name>
</gene>
<evidence type="ECO:0000313" key="1">
    <source>
        <dbReference type="EMBL" id="QCE03967.1"/>
    </source>
</evidence>
<proteinExistence type="predicted"/>
<sequence>MLANNRGFTDDTITLHSPLTRNAATLGPLLRFSRAFKTGVALIHFAAVRSRLPDTAVSDFSRLKVIADLAVTVEGIATVNGARGLRGLSPRDHPSSVHVTTRDHMLFSWFSASDLMLGYWILRRESLAYFVRLVGSCHEECEKGLTVDGRVEDECGVCNSRGIGEWTIAVNIRVMEAHVLSAAFGEWKRQG</sequence>
<reference evidence="1 2" key="1">
    <citation type="submission" date="2019-04" db="EMBL/GenBank/DDBJ databases">
        <title>An improved genome assembly and genetic linkage map for asparagus bean, Vigna unguiculata ssp. sesquipedialis.</title>
        <authorList>
            <person name="Xia Q."/>
            <person name="Zhang R."/>
            <person name="Dong Y."/>
        </authorList>
    </citation>
    <scope>NUCLEOTIDE SEQUENCE [LARGE SCALE GENOMIC DNA]</scope>
    <source>
        <tissue evidence="1">Leaf</tissue>
    </source>
</reference>
<keyword evidence="2" id="KW-1185">Reference proteome</keyword>
<dbReference type="AlphaFoldDB" id="A0A4D6MVP7"/>
<name>A0A4D6MVP7_VIGUN</name>